<dbReference type="Pfam" id="PF00266">
    <property type="entry name" value="Aminotran_5"/>
    <property type="match status" value="1"/>
</dbReference>
<evidence type="ECO:0000256" key="1">
    <source>
        <dbReference type="ARBA" id="ARBA00001933"/>
    </source>
</evidence>
<evidence type="ECO:0000256" key="9">
    <source>
        <dbReference type="ARBA" id="ARBA00050776"/>
    </source>
</evidence>
<evidence type="ECO:0000256" key="3">
    <source>
        <dbReference type="ARBA" id="ARBA00012239"/>
    </source>
</evidence>
<comment type="similarity">
    <text evidence="2">Belongs to the class-V pyridoxal-phosphate-dependent aminotransferase family. NifS/IscS subfamily.</text>
</comment>
<proteinExistence type="inferred from homology"/>
<dbReference type="Proteomes" id="UP000251584">
    <property type="component" value="Unassembled WGS sequence"/>
</dbReference>
<keyword evidence="4 12" id="KW-0808">Transferase</keyword>
<dbReference type="Gene3D" id="3.40.640.10">
    <property type="entry name" value="Type I PLP-dependent aspartate aminotransferase-like (Major domain)"/>
    <property type="match status" value="1"/>
</dbReference>
<dbReference type="InterPro" id="IPR000192">
    <property type="entry name" value="Aminotrans_V_dom"/>
</dbReference>
<dbReference type="GO" id="GO:0051536">
    <property type="term" value="F:iron-sulfur cluster binding"/>
    <property type="evidence" value="ECO:0007669"/>
    <property type="project" value="UniProtKB-KW"/>
</dbReference>
<keyword evidence="7" id="KW-0408">Iron</keyword>
<dbReference type="GO" id="GO:0031071">
    <property type="term" value="F:cysteine desulfurase activity"/>
    <property type="evidence" value="ECO:0007669"/>
    <property type="project" value="UniProtKB-EC"/>
</dbReference>
<gene>
    <name evidence="12" type="primary">iscS_2</name>
    <name evidence="12" type="ORF">NCTC10786_01620</name>
</gene>
<name>A0A2X2VGQ1_CITKO</name>
<keyword evidence="5" id="KW-0479">Metal-binding</keyword>
<dbReference type="InterPro" id="IPR015424">
    <property type="entry name" value="PyrdxlP-dep_Trfase"/>
</dbReference>
<evidence type="ECO:0000256" key="5">
    <source>
        <dbReference type="ARBA" id="ARBA00022723"/>
    </source>
</evidence>
<dbReference type="GO" id="GO:0046872">
    <property type="term" value="F:metal ion binding"/>
    <property type="evidence" value="ECO:0007669"/>
    <property type="project" value="UniProtKB-KW"/>
</dbReference>
<evidence type="ECO:0000313" key="12">
    <source>
        <dbReference type="EMBL" id="SQB25927.1"/>
    </source>
</evidence>
<evidence type="ECO:0000256" key="7">
    <source>
        <dbReference type="ARBA" id="ARBA00023004"/>
    </source>
</evidence>
<dbReference type="AlphaFoldDB" id="A0A2X2VGQ1"/>
<evidence type="ECO:0000259" key="11">
    <source>
        <dbReference type="Pfam" id="PF00266"/>
    </source>
</evidence>
<evidence type="ECO:0000256" key="4">
    <source>
        <dbReference type="ARBA" id="ARBA00022679"/>
    </source>
</evidence>
<reference evidence="12 13" key="1">
    <citation type="submission" date="2018-06" db="EMBL/GenBank/DDBJ databases">
        <authorList>
            <consortium name="Pathogen Informatics"/>
            <person name="Doyle S."/>
        </authorList>
    </citation>
    <scope>NUCLEOTIDE SEQUENCE [LARGE SCALE GENOMIC DNA]</scope>
    <source>
        <strain evidence="12 13">NCTC10786</strain>
    </source>
</reference>
<dbReference type="EMBL" id="UAVY01000002">
    <property type="protein sequence ID" value="SQB25927.1"/>
    <property type="molecule type" value="Genomic_DNA"/>
</dbReference>
<accession>A0A2X2VGQ1</accession>
<evidence type="ECO:0000313" key="13">
    <source>
        <dbReference type="Proteomes" id="UP000251584"/>
    </source>
</evidence>
<dbReference type="PANTHER" id="PTHR11601:SF34">
    <property type="entry name" value="CYSTEINE DESULFURASE"/>
    <property type="match status" value="1"/>
</dbReference>
<dbReference type="PROSITE" id="PS00595">
    <property type="entry name" value="AA_TRANSFER_CLASS_5"/>
    <property type="match status" value="1"/>
</dbReference>
<protein>
    <recommendedName>
        <fullName evidence="3">cysteine desulfurase</fullName>
        <ecNumber evidence="3">2.8.1.7</ecNumber>
    </recommendedName>
</protein>
<evidence type="ECO:0000256" key="10">
    <source>
        <dbReference type="RuleBase" id="RU004504"/>
    </source>
</evidence>
<dbReference type="PANTHER" id="PTHR11601">
    <property type="entry name" value="CYSTEINE DESULFURYLASE FAMILY MEMBER"/>
    <property type="match status" value="1"/>
</dbReference>
<keyword evidence="6" id="KW-0663">Pyridoxal phosphate</keyword>
<organism evidence="12 13">
    <name type="scientific">Citrobacter koseri</name>
    <name type="common">Citrobacter diversus</name>
    <dbReference type="NCBI Taxonomy" id="545"/>
    <lineage>
        <taxon>Bacteria</taxon>
        <taxon>Pseudomonadati</taxon>
        <taxon>Pseudomonadota</taxon>
        <taxon>Gammaproteobacteria</taxon>
        <taxon>Enterobacterales</taxon>
        <taxon>Enterobacteriaceae</taxon>
        <taxon>Citrobacter</taxon>
    </lineage>
</organism>
<dbReference type="Gene3D" id="3.90.1150.10">
    <property type="entry name" value="Aspartate Aminotransferase, domain 1"/>
    <property type="match status" value="1"/>
</dbReference>
<comment type="catalytic activity">
    <reaction evidence="9">
        <text>(sulfur carrier)-H + L-cysteine = (sulfur carrier)-SH + L-alanine</text>
        <dbReference type="Rhea" id="RHEA:43892"/>
        <dbReference type="Rhea" id="RHEA-COMP:14737"/>
        <dbReference type="Rhea" id="RHEA-COMP:14739"/>
        <dbReference type="ChEBI" id="CHEBI:29917"/>
        <dbReference type="ChEBI" id="CHEBI:35235"/>
        <dbReference type="ChEBI" id="CHEBI:57972"/>
        <dbReference type="ChEBI" id="CHEBI:64428"/>
        <dbReference type="EC" id="2.8.1.7"/>
    </reaction>
</comment>
<keyword evidence="8" id="KW-0411">Iron-sulfur</keyword>
<dbReference type="InterPro" id="IPR015421">
    <property type="entry name" value="PyrdxlP-dep_Trfase_major"/>
</dbReference>
<dbReference type="EC" id="2.8.1.7" evidence="3"/>
<evidence type="ECO:0000256" key="6">
    <source>
        <dbReference type="ARBA" id="ARBA00022898"/>
    </source>
</evidence>
<dbReference type="InterPro" id="IPR015422">
    <property type="entry name" value="PyrdxlP-dep_Trfase_small"/>
</dbReference>
<dbReference type="InterPro" id="IPR020578">
    <property type="entry name" value="Aminotrans_V_PyrdxlP_BS"/>
</dbReference>
<evidence type="ECO:0000256" key="8">
    <source>
        <dbReference type="ARBA" id="ARBA00023014"/>
    </source>
</evidence>
<evidence type="ECO:0000256" key="2">
    <source>
        <dbReference type="ARBA" id="ARBA00006490"/>
    </source>
</evidence>
<comment type="cofactor">
    <cofactor evidence="1 10">
        <name>pyridoxal 5'-phosphate</name>
        <dbReference type="ChEBI" id="CHEBI:597326"/>
    </cofactor>
</comment>
<feature type="domain" description="Aminotransferase class V" evidence="11">
    <location>
        <begin position="1"/>
        <end position="212"/>
    </location>
</feature>
<dbReference type="SUPFAM" id="SSF53383">
    <property type="entry name" value="PLP-dependent transferases"/>
    <property type="match status" value="1"/>
</dbReference>
<sequence>MHVNNETGSIQPLDEVCQLLTGHAAYLHVDAAQSFGKYSFGLENTRIDFISVSGHKLYAPKGIGALIARRRNFIKPPLTAIYFGGGQEKGLRPGTLATPLIAGLGLACELANINSDKWIKHVTTLKNEFINNLKEFGAIVNGSHTSPYVLNFSIPGINSEAAMVQLKGIIAVSNGSACTSSSYNPSHVLVAMGLNGERIDGSIRVSFGANTQNIPYQDIRKKLKALL</sequence>